<feature type="transmembrane region" description="Helical" evidence="7">
    <location>
        <begin position="219"/>
        <end position="244"/>
    </location>
</feature>
<keyword evidence="3" id="KW-1003">Cell membrane</keyword>
<evidence type="ECO:0000256" key="5">
    <source>
        <dbReference type="ARBA" id="ARBA00022989"/>
    </source>
</evidence>
<feature type="domain" description="ABC transmembrane type-1" evidence="8">
    <location>
        <begin position="104"/>
        <end position="311"/>
    </location>
</feature>
<gene>
    <name evidence="9" type="ORF">J2Z66_003409</name>
</gene>
<proteinExistence type="inferred from homology"/>
<evidence type="ECO:0000259" key="8">
    <source>
        <dbReference type="PROSITE" id="PS50928"/>
    </source>
</evidence>
<accession>A0ABS4IW44</accession>
<dbReference type="EMBL" id="JAGGLB010000010">
    <property type="protein sequence ID" value="MBP1991802.1"/>
    <property type="molecule type" value="Genomic_DNA"/>
</dbReference>
<dbReference type="PANTHER" id="PTHR43744:SF8">
    <property type="entry name" value="SN-GLYCEROL-3-PHOSPHATE TRANSPORT SYSTEM PERMEASE PROTEIN UGPE"/>
    <property type="match status" value="1"/>
</dbReference>
<evidence type="ECO:0000256" key="1">
    <source>
        <dbReference type="ARBA" id="ARBA00004651"/>
    </source>
</evidence>
<dbReference type="PANTHER" id="PTHR43744">
    <property type="entry name" value="ABC TRANSPORTER PERMEASE PROTEIN MG189-RELATED-RELATED"/>
    <property type="match status" value="1"/>
</dbReference>
<dbReference type="Pfam" id="PF00528">
    <property type="entry name" value="BPD_transp_1"/>
    <property type="match status" value="1"/>
</dbReference>
<keyword evidence="5 7" id="KW-1133">Transmembrane helix</keyword>
<evidence type="ECO:0000256" key="3">
    <source>
        <dbReference type="ARBA" id="ARBA00022475"/>
    </source>
</evidence>
<name>A0ABS4IW44_9BACL</name>
<keyword evidence="10" id="KW-1185">Reference proteome</keyword>
<comment type="similarity">
    <text evidence="7">Belongs to the binding-protein-dependent transport system permease family.</text>
</comment>
<evidence type="ECO:0000256" key="4">
    <source>
        <dbReference type="ARBA" id="ARBA00022692"/>
    </source>
</evidence>
<keyword evidence="4 7" id="KW-0812">Transmembrane</keyword>
<protein>
    <submittedName>
        <fullName evidence="9">Multiple sugar transport system permease protein</fullName>
    </submittedName>
</protein>
<dbReference type="Gene3D" id="1.10.3720.10">
    <property type="entry name" value="MetI-like"/>
    <property type="match status" value="1"/>
</dbReference>
<evidence type="ECO:0000313" key="10">
    <source>
        <dbReference type="Proteomes" id="UP001519287"/>
    </source>
</evidence>
<feature type="transmembrane region" description="Helical" evidence="7">
    <location>
        <begin position="39"/>
        <end position="57"/>
    </location>
</feature>
<dbReference type="InterPro" id="IPR000515">
    <property type="entry name" value="MetI-like"/>
</dbReference>
<keyword evidence="6 7" id="KW-0472">Membrane</keyword>
<feature type="transmembrane region" description="Helical" evidence="7">
    <location>
        <begin position="103"/>
        <end position="127"/>
    </location>
</feature>
<comment type="caution">
    <text evidence="9">The sequence shown here is derived from an EMBL/GenBank/DDBJ whole genome shotgun (WGS) entry which is preliminary data.</text>
</comment>
<evidence type="ECO:0000256" key="6">
    <source>
        <dbReference type="ARBA" id="ARBA00023136"/>
    </source>
</evidence>
<organism evidence="9 10">
    <name type="scientific">Paenibacillus eucommiae</name>
    <dbReference type="NCBI Taxonomy" id="1355755"/>
    <lineage>
        <taxon>Bacteria</taxon>
        <taxon>Bacillati</taxon>
        <taxon>Bacillota</taxon>
        <taxon>Bacilli</taxon>
        <taxon>Bacillales</taxon>
        <taxon>Paenibacillaceae</taxon>
        <taxon>Paenibacillus</taxon>
    </lineage>
</organism>
<dbReference type="SUPFAM" id="SSF161098">
    <property type="entry name" value="MetI-like"/>
    <property type="match status" value="1"/>
</dbReference>
<comment type="subcellular location">
    <subcellularLocation>
        <location evidence="1 7">Cell membrane</location>
        <topology evidence="1 7">Multi-pass membrane protein</topology>
    </subcellularLocation>
</comment>
<dbReference type="Proteomes" id="UP001519287">
    <property type="component" value="Unassembled WGS sequence"/>
</dbReference>
<dbReference type="CDD" id="cd06261">
    <property type="entry name" value="TM_PBP2"/>
    <property type="match status" value="1"/>
</dbReference>
<dbReference type="InterPro" id="IPR035906">
    <property type="entry name" value="MetI-like_sf"/>
</dbReference>
<evidence type="ECO:0000256" key="2">
    <source>
        <dbReference type="ARBA" id="ARBA00022448"/>
    </source>
</evidence>
<keyword evidence="2 7" id="KW-0813">Transport</keyword>
<keyword evidence="9" id="KW-0762">Sugar transport</keyword>
<sequence length="326" mass="37501">MNMIKSYQHATQTVSRFIWSRRMQRVKMLALGRHVNDGWIAKVVIFYLLSILAYLYLQPLLYVVSTMFKDVHDLLDPTVKWFPRQLEWGNLEKAWVGLKYPEALANTFTIALVCSVIQVLVCSLSGYALAKLYFPGRGLVTFCVILTFLIPPQIIIIPLYAIYSKLGLLNTPFVFIVPALFGQGLRSALFILIFRQFFKSQPVTLEEAAKLDGASTFRLFFTIMLPLARSACLVVFLFSFIWYWNMYYEPSFFLTNKYIPLSISLNRMNEVLTGTPSSYYSLFGSESINEGAKMAAAFLIMFPPLVIYMFLQRWFVESIERSGLVE</sequence>
<feature type="transmembrane region" description="Helical" evidence="7">
    <location>
        <begin position="291"/>
        <end position="311"/>
    </location>
</feature>
<evidence type="ECO:0000313" key="9">
    <source>
        <dbReference type="EMBL" id="MBP1991802.1"/>
    </source>
</evidence>
<feature type="transmembrane region" description="Helical" evidence="7">
    <location>
        <begin position="139"/>
        <end position="163"/>
    </location>
</feature>
<evidence type="ECO:0000256" key="7">
    <source>
        <dbReference type="RuleBase" id="RU363032"/>
    </source>
</evidence>
<dbReference type="PROSITE" id="PS50928">
    <property type="entry name" value="ABC_TM1"/>
    <property type="match status" value="1"/>
</dbReference>
<reference evidence="9 10" key="1">
    <citation type="submission" date="2021-03" db="EMBL/GenBank/DDBJ databases">
        <title>Genomic Encyclopedia of Type Strains, Phase IV (KMG-IV): sequencing the most valuable type-strain genomes for metagenomic binning, comparative biology and taxonomic classification.</title>
        <authorList>
            <person name="Goeker M."/>
        </authorList>
    </citation>
    <scope>NUCLEOTIDE SEQUENCE [LARGE SCALE GENOMIC DNA]</scope>
    <source>
        <strain evidence="9 10">DSM 26048</strain>
    </source>
</reference>
<feature type="transmembrane region" description="Helical" evidence="7">
    <location>
        <begin position="175"/>
        <end position="198"/>
    </location>
</feature>